<feature type="chain" id="PRO_5039294768" description="Lipoprotein" evidence="2">
    <location>
        <begin position="32"/>
        <end position="227"/>
    </location>
</feature>
<feature type="region of interest" description="Disordered" evidence="1">
    <location>
        <begin position="39"/>
        <end position="112"/>
    </location>
</feature>
<keyword evidence="4" id="KW-1185">Reference proteome</keyword>
<feature type="compositionally biased region" description="Low complexity" evidence="1">
    <location>
        <begin position="85"/>
        <end position="106"/>
    </location>
</feature>
<evidence type="ECO:0008006" key="5">
    <source>
        <dbReference type="Google" id="ProtNLM"/>
    </source>
</evidence>
<accession>A0A0D7X8K5</accession>
<keyword evidence="2" id="KW-0732">Signal</keyword>
<proteinExistence type="predicted"/>
<dbReference type="PROSITE" id="PS51257">
    <property type="entry name" value="PROKAR_LIPOPROTEIN"/>
    <property type="match status" value="1"/>
</dbReference>
<dbReference type="RefSeq" id="WP_044644553.1">
    <property type="nucleotide sequence ID" value="NZ_JTHP01000002.1"/>
</dbReference>
<sequence>MPKNQEYGNQKMSRRLSLTAILLTLTFVALAGCGQDKNAETVETGSNTSAIEHGTDADRSGSAPNEKVAKESESAENNGNDVEKSSPSAPATSSDVSSSPKSANPSHNPFEVAGIQDPKAFLNTFKALQKAVADNDKEKVANYIFYPLRVNDSEKALTIPNKKEFIAKYDQTFTDAIREALVNQKTDDLFVNYQGVMVGSGELWLRRATDNPKLFGVFSVNLETVAN</sequence>
<feature type="signal peptide" evidence="2">
    <location>
        <begin position="1"/>
        <end position="31"/>
    </location>
</feature>
<organism evidence="3 4">
    <name type="scientific">Paenibacillus terrae</name>
    <dbReference type="NCBI Taxonomy" id="159743"/>
    <lineage>
        <taxon>Bacteria</taxon>
        <taxon>Bacillati</taxon>
        <taxon>Bacillota</taxon>
        <taxon>Bacilli</taxon>
        <taxon>Bacillales</taxon>
        <taxon>Paenibacillaceae</taxon>
        <taxon>Paenibacillus</taxon>
    </lineage>
</organism>
<dbReference type="Proteomes" id="UP000032534">
    <property type="component" value="Unassembled WGS sequence"/>
</dbReference>
<evidence type="ECO:0000313" key="4">
    <source>
        <dbReference type="Proteomes" id="UP000032534"/>
    </source>
</evidence>
<gene>
    <name evidence="3" type="ORF">QD47_02015</name>
</gene>
<dbReference type="PATRIC" id="fig|159743.3.peg.444"/>
<dbReference type="EMBL" id="JTHP01000002">
    <property type="protein sequence ID" value="KJD47323.1"/>
    <property type="molecule type" value="Genomic_DNA"/>
</dbReference>
<protein>
    <recommendedName>
        <fullName evidence="5">Lipoprotein</fullName>
    </recommendedName>
</protein>
<evidence type="ECO:0000256" key="1">
    <source>
        <dbReference type="SAM" id="MobiDB-lite"/>
    </source>
</evidence>
<name>A0A0D7X8K5_9BACL</name>
<evidence type="ECO:0000256" key="2">
    <source>
        <dbReference type="SAM" id="SignalP"/>
    </source>
</evidence>
<feature type="compositionally biased region" description="Polar residues" evidence="1">
    <location>
        <begin position="41"/>
        <end position="50"/>
    </location>
</feature>
<dbReference type="OrthoDB" id="116695at2"/>
<dbReference type="AlphaFoldDB" id="A0A0D7X8K5"/>
<reference evidence="3 4" key="1">
    <citation type="submission" date="2014-11" db="EMBL/GenBank/DDBJ databases">
        <title>Draft Genome Sequences of Paenibacillus polymyxa NRRL B-30509 and Paenibacillus terrae NRRL B-30644, Strains from a Poultry Environment that Produce Tridecaptin A and Paenicidins.</title>
        <authorList>
            <person name="van Belkum M.J."/>
            <person name="Lohans C.T."/>
            <person name="Vederas J.C."/>
        </authorList>
    </citation>
    <scope>NUCLEOTIDE SEQUENCE [LARGE SCALE GENOMIC DNA]</scope>
    <source>
        <strain evidence="3 4">NRRL B-30644</strain>
    </source>
</reference>
<evidence type="ECO:0000313" key="3">
    <source>
        <dbReference type="EMBL" id="KJD47323.1"/>
    </source>
</evidence>
<comment type="caution">
    <text evidence="3">The sequence shown here is derived from an EMBL/GenBank/DDBJ whole genome shotgun (WGS) entry which is preliminary data.</text>
</comment>